<evidence type="ECO:0000313" key="3">
    <source>
        <dbReference type="EMBL" id="GGU39438.1"/>
    </source>
</evidence>
<accession>A0A918HWY7</accession>
<dbReference type="InterPro" id="IPR051691">
    <property type="entry name" value="Metab_Enz_Cyan_OpOx_G3PDH"/>
</dbReference>
<evidence type="ECO:0000313" key="4">
    <source>
        <dbReference type="Proteomes" id="UP000636661"/>
    </source>
</evidence>
<comment type="caution">
    <text evidence="3">The sequence shown here is derived from an EMBL/GenBank/DDBJ whole genome shotgun (WGS) entry which is preliminary data.</text>
</comment>
<dbReference type="GO" id="GO:0016491">
    <property type="term" value="F:oxidoreductase activity"/>
    <property type="evidence" value="ECO:0007669"/>
    <property type="project" value="UniProtKB-KW"/>
</dbReference>
<evidence type="ECO:0000259" key="2">
    <source>
        <dbReference type="Pfam" id="PF07992"/>
    </source>
</evidence>
<evidence type="ECO:0000256" key="1">
    <source>
        <dbReference type="ARBA" id="ARBA00023002"/>
    </source>
</evidence>
<dbReference type="EMBL" id="BMTP01000006">
    <property type="protein sequence ID" value="GGU39438.1"/>
    <property type="molecule type" value="Genomic_DNA"/>
</dbReference>
<keyword evidence="1" id="KW-0560">Oxidoreductase</keyword>
<dbReference type="InterPro" id="IPR036188">
    <property type="entry name" value="FAD/NAD-bd_sf"/>
</dbReference>
<dbReference type="AlphaFoldDB" id="A0A918HWY7"/>
<protein>
    <submittedName>
        <fullName evidence="3">Oxidoreductase</fullName>
    </submittedName>
</protein>
<feature type="domain" description="FAD/NAD(P)-binding" evidence="2">
    <location>
        <begin position="8"/>
        <end position="269"/>
    </location>
</feature>
<gene>
    <name evidence="3" type="ORF">GCM10010274_28700</name>
</gene>
<dbReference type="SUPFAM" id="SSF51905">
    <property type="entry name" value="FAD/NAD(P)-binding domain"/>
    <property type="match status" value="1"/>
</dbReference>
<keyword evidence="4" id="KW-1185">Reference proteome</keyword>
<name>A0A918HWY7_9ACTN</name>
<dbReference type="PRINTS" id="PR00368">
    <property type="entry name" value="FADPNR"/>
</dbReference>
<dbReference type="Pfam" id="PF07992">
    <property type="entry name" value="Pyr_redox_2"/>
    <property type="match status" value="1"/>
</dbReference>
<dbReference type="Gene3D" id="3.50.50.60">
    <property type="entry name" value="FAD/NAD(P)-binding domain"/>
    <property type="match status" value="3"/>
</dbReference>
<sequence length="379" mass="39195">MTPVRTVDVLVVGAGPAGLGAAARLAALGAGTVEVLERERDLGAVRRWAVAARRAGAVLRTGVTVTGWAGPLTLDTTSPAGRERVAARAVVLATGARERPRAARLVPGTRPAGVLTGGELRRAVRRHRQDVGTRAVVVGTEPDAARRAVRTLRRAGVEVAALVTRERWRAPGALTGRLPVLDGTAVTGLLGRGRLSGVRVRRGDGREATLACDTVVFTGEWVPEHELARSGGVALAPGTRGPAVDGAFRTSVAGVFAVGALLHGGASTVGAVVRGRAVAAPVLAYLSGRAPWPGAGVPVVADAPLRWVVPNRLGAGGGRFLVRAARPLVRPVVVVSQDGVLLLRRRVWRALVPSRSLPLPAGWAARVDPGGGPVRVRVW</sequence>
<dbReference type="PANTHER" id="PTHR42949:SF3">
    <property type="entry name" value="ANAEROBIC GLYCEROL-3-PHOSPHATE DEHYDROGENASE SUBUNIT B"/>
    <property type="match status" value="1"/>
</dbReference>
<reference evidence="3" key="1">
    <citation type="journal article" date="2014" name="Int. J. Syst. Evol. Microbiol.">
        <title>Complete genome sequence of Corynebacterium casei LMG S-19264T (=DSM 44701T), isolated from a smear-ripened cheese.</title>
        <authorList>
            <consortium name="US DOE Joint Genome Institute (JGI-PGF)"/>
            <person name="Walter F."/>
            <person name="Albersmeier A."/>
            <person name="Kalinowski J."/>
            <person name="Ruckert C."/>
        </authorList>
    </citation>
    <scope>NUCLEOTIDE SEQUENCE</scope>
    <source>
        <strain evidence="3">JCM 4391</strain>
    </source>
</reference>
<organism evidence="3 4">
    <name type="scientific">Streptomyces lavendofoliae</name>
    <dbReference type="NCBI Taxonomy" id="67314"/>
    <lineage>
        <taxon>Bacteria</taxon>
        <taxon>Bacillati</taxon>
        <taxon>Actinomycetota</taxon>
        <taxon>Actinomycetes</taxon>
        <taxon>Kitasatosporales</taxon>
        <taxon>Streptomycetaceae</taxon>
        <taxon>Streptomyces</taxon>
    </lineage>
</organism>
<dbReference type="InterPro" id="IPR023753">
    <property type="entry name" value="FAD/NAD-binding_dom"/>
</dbReference>
<dbReference type="PRINTS" id="PR00469">
    <property type="entry name" value="PNDRDTASEII"/>
</dbReference>
<dbReference type="PANTHER" id="PTHR42949">
    <property type="entry name" value="ANAEROBIC GLYCEROL-3-PHOSPHATE DEHYDROGENASE SUBUNIT B"/>
    <property type="match status" value="1"/>
</dbReference>
<proteinExistence type="predicted"/>
<reference evidence="3" key="2">
    <citation type="submission" date="2020-09" db="EMBL/GenBank/DDBJ databases">
        <authorList>
            <person name="Sun Q."/>
            <person name="Ohkuma M."/>
        </authorList>
    </citation>
    <scope>NUCLEOTIDE SEQUENCE</scope>
    <source>
        <strain evidence="3">JCM 4391</strain>
    </source>
</reference>
<dbReference type="Proteomes" id="UP000636661">
    <property type="component" value="Unassembled WGS sequence"/>
</dbReference>